<dbReference type="PANTHER" id="PTHR34478:SF1">
    <property type="entry name" value="PROTEIN LEMA"/>
    <property type="match status" value="1"/>
</dbReference>
<dbReference type="KEGG" id="eke:EK0264_12000"/>
<dbReference type="AlphaFoldDB" id="A0A7L4YT55"/>
<dbReference type="Gene3D" id="1.20.1440.20">
    <property type="entry name" value="LemA-like domain"/>
    <property type="match status" value="1"/>
</dbReference>
<sequence>MYNRFVSQRNLVEESWRQIDVELKRRYDLIPNLIETVKAFATHERQVLESVVQARANAVNVHDAPGRTPEQQGRAEGELSGSLNRLFALAENYPTLRSNENFLQLQREMTDTEDRIAAGRRFYNGNVRALNTRVESFPSNIIANMFKFTKEQYFELDDPGARDAVRADFSSLTGAGPQSRETYRDPNSTQGATPGMTAGSPQAISNPAPMPQPGQSSPQFQSEPSSYPTSQPQQQVQPPAQGFGQQGFGQQGSPQQGSGQQGYGQPASQPSQSQFGTPPPNSDPGQPGPR</sequence>
<evidence type="ECO:0000313" key="8">
    <source>
        <dbReference type="Proteomes" id="UP000463857"/>
    </source>
</evidence>
<feature type="region of interest" description="Disordered" evidence="6">
    <location>
        <begin position="171"/>
        <end position="290"/>
    </location>
</feature>
<proteinExistence type="inferred from homology"/>
<feature type="compositionally biased region" description="Low complexity" evidence="6">
    <location>
        <begin position="251"/>
        <end position="276"/>
    </location>
</feature>
<dbReference type="Proteomes" id="UP000463857">
    <property type="component" value="Chromosome"/>
</dbReference>
<evidence type="ECO:0000256" key="1">
    <source>
        <dbReference type="ARBA" id="ARBA00004167"/>
    </source>
</evidence>
<dbReference type="OrthoDB" id="9804152at2"/>
<gene>
    <name evidence="7" type="ORF">EK0264_12000</name>
</gene>
<comment type="similarity">
    <text evidence="2">Belongs to the LemA family.</text>
</comment>
<dbReference type="PANTHER" id="PTHR34478">
    <property type="entry name" value="PROTEIN LEMA"/>
    <property type="match status" value="1"/>
</dbReference>
<protein>
    <submittedName>
        <fullName evidence="7">LemA family protein</fullName>
    </submittedName>
</protein>
<feature type="compositionally biased region" description="Low complexity" evidence="6">
    <location>
        <begin position="213"/>
        <end position="243"/>
    </location>
</feature>
<dbReference type="Pfam" id="PF04011">
    <property type="entry name" value="LemA"/>
    <property type="match status" value="1"/>
</dbReference>
<keyword evidence="3" id="KW-0812">Transmembrane</keyword>
<evidence type="ECO:0000256" key="5">
    <source>
        <dbReference type="ARBA" id="ARBA00023136"/>
    </source>
</evidence>
<evidence type="ECO:0000256" key="6">
    <source>
        <dbReference type="SAM" id="MobiDB-lite"/>
    </source>
</evidence>
<feature type="compositionally biased region" description="Pro residues" evidence="6">
    <location>
        <begin position="277"/>
        <end position="290"/>
    </location>
</feature>
<keyword evidence="8" id="KW-1185">Reference proteome</keyword>
<organism evidence="7 8">
    <name type="scientific">Epidermidibacterium keratini</name>
    <dbReference type="NCBI Taxonomy" id="1891644"/>
    <lineage>
        <taxon>Bacteria</taxon>
        <taxon>Bacillati</taxon>
        <taxon>Actinomycetota</taxon>
        <taxon>Actinomycetes</taxon>
        <taxon>Sporichthyales</taxon>
        <taxon>Sporichthyaceae</taxon>
        <taxon>Epidermidibacterium</taxon>
    </lineage>
</organism>
<name>A0A7L4YT55_9ACTN</name>
<dbReference type="InterPro" id="IPR007156">
    <property type="entry name" value="MamQ_LemA"/>
</dbReference>
<evidence type="ECO:0000256" key="2">
    <source>
        <dbReference type="ARBA" id="ARBA00008854"/>
    </source>
</evidence>
<evidence type="ECO:0000313" key="7">
    <source>
        <dbReference type="EMBL" id="QHC02415.1"/>
    </source>
</evidence>
<dbReference type="GO" id="GO:0016020">
    <property type="term" value="C:membrane"/>
    <property type="evidence" value="ECO:0007669"/>
    <property type="project" value="UniProtKB-SubCell"/>
</dbReference>
<keyword evidence="5" id="KW-0472">Membrane</keyword>
<evidence type="ECO:0000256" key="4">
    <source>
        <dbReference type="ARBA" id="ARBA00022989"/>
    </source>
</evidence>
<dbReference type="InterPro" id="IPR023353">
    <property type="entry name" value="LemA-like_dom_sf"/>
</dbReference>
<dbReference type="InParanoid" id="A0A7L4YT55"/>
<accession>A0A7L4YT55</accession>
<reference evidence="7 8" key="1">
    <citation type="journal article" date="2018" name="Int. J. Syst. Evol. Microbiol.">
        <title>Epidermidibacterium keratini gen. nov., sp. nov., a member of the family Sporichthyaceae, isolated from keratin epidermis.</title>
        <authorList>
            <person name="Lee D.G."/>
            <person name="Trujillo M.E."/>
            <person name="Kang S."/>
            <person name="Nam J.J."/>
            <person name="Kim Y.J."/>
        </authorList>
    </citation>
    <scope>NUCLEOTIDE SEQUENCE [LARGE SCALE GENOMIC DNA]</scope>
    <source>
        <strain evidence="7 8">EPI-7</strain>
    </source>
</reference>
<dbReference type="EMBL" id="CP047156">
    <property type="protein sequence ID" value="QHC02415.1"/>
    <property type="molecule type" value="Genomic_DNA"/>
</dbReference>
<keyword evidence="4" id="KW-1133">Transmembrane helix</keyword>
<evidence type="ECO:0000256" key="3">
    <source>
        <dbReference type="ARBA" id="ARBA00022692"/>
    </source>
</evidence>
<comment type="subcellular location">
    <subcellularLocation>
        <location evidence="1">Membrane</location>
        <topology evidence="1">Single-pass membrane protein</topology>
    </subcellularLocation>
</comment>
<dbReference type="SUPFAM" id="SSF140478">
    <property type="entry name" value="LemA-like"/>
    <property type="match status" value="1"/>
</dbReference>